<evidence type="ECO:0000313" key="4">
    <source>
        <dbReference type="Proteomes" id="UP001642409"/>
    </source>
</evidence>
<evidence type="ECO:0000313" key="2">
    <source>
        <dbReference type="EMBL" id="CAI9915612.1"/>
    </source>
</evidence>
<organism evidence="2">
    <name type="scientific">Hexamita inflata</name>
    <dbReference type="NCBI Taxonomy" id="28002"/>
    <lineage>
        <taxon>Eukaryota</taxon>
        <taxon>Metamonada</taxon>
        <taxon>Diplomonadida</taxon>
        <taxon>Hexamitidae</taxon>
        <taxon>Hexamitinae</taxon>
        <taxon>Hexamita</taxon>
    </lineage>
</organism>
<feature type="region of interest" description="Disordered" evidence="1">
    <location>
        <begin position="1"/>
        <end position="25"/>
    </location>
</feature>
<dbReference type="EMBL" id="CAXDID020000119">
    <property type="protein sequence ID" value="CAL6031286.1"/>
    <property type="molecule type" value="Genomic_DNA"/>
</dbReference>
<sequence length="178" mass="20309">MVRRRDRYATGKPPPRGCESKKAKAKLDPAGFGTTTDNQRFGKLLLGLLTTDVQLTSFKSVYNQSYHTKQPKQDQSKICNMSEKIQLNVNPQPDTLVILLNETEINADCRQCCHLDTKIAISRFSGVQLYCTYICAGRFARRTSKFSSSTADRLRIRESLHFAVTCLLCNQQHRMRRC</sequence>
<name>A0AA86TGN4_9EUKA</name>
<protein>
    <submittedName>
        <fullName evidence="3">Hypothetical_protein</fullName>
    </submittedName>
</protein>
<proteinExistence type="predicted"/>
<dbReference type="Proteomes" id="UP001642409">
    <property type="component" value="Unassembled WGS sequence"/>
</dbReference>
<comment type="caution">
    <text evidence="2">The sequence shown here is derived from an EMBL/GenBank/DDBJ whole genome shotgun (WGS) entry which is preliminary data.</text>
</comment>
<evidence type="ECO:0000256" key="1">
    <source>
        <dbReference type="SAM" id="MobiDB-lite"/>
    </source>
</evidence>
<reference evidence="2" key="1">
    <citation type="submission" date="2023-06" db="EMBL/GenBank/DDBJ databases">
        <authorList>
            <person name="Kurt Z."/>
        </authorList>
    </citation>
    <scope>NUCLEOTIDE SEQUENCE</scope>
</reference>
<gene>
    <name evidence="2" type="ORF">HINF_LOCUS3257</name>
    <name evidence="3" type="ORF">HINF_LOCUS33932</name>
</gene>
<reference evidence="3 4" key="2">
    <citation type="submission" date="2024-07" db="EMBL/GenBank/DDBJ databases">
        <authorList>
            <person name="Akdeniz Z."/>
        </authorList>
    </citation>
    <scope>NUCLEOTIDE SEQUENCE [LARGE SCALE GENOMIC DNA]</scope>
</reference>
<evidence type="ECO:0000313" key="3">
    <source>
        <dbReference type="EMBL" id="CAL6031286.1"/>
    </source>
</evidence>
<dbReference type="EMBL" id="CATOUU010000075">
    <property type="protein sequence ID" value="CAI9915612.1"/>
    <property type="molecule type" value="Genomic_DNA"/>
</dbReference>
<dbReference type="AlphaFoldDB" id="A0AA86TGN4"/>
<accession>A0AA86TGN4</accession>
<keyword evidence="4" id="KW-1185">Reference proteome</keyword>